<organism evidence="3 5">
    <name type="scientific">Pseudomonas helleri</name>
    <dbReference type="NCBI Taxonomy" id="1608996"/>
    <lineage>
        <taxon>Bacteria</taxon>
        <taxon>Pseudomonadati</taxon>
        <taxon>Pseudomonadota</taxon>
        <taxon>Gammaproteobacteria</taxon>
        <taxon>Pseudomonadales</taxon>
        <taxon>Pseudomonadaceae</taxon>
        <taxon>Pseudomonas</taxon>
    </lineage>
</organism>
<comment type="caution">
    <text evidence="3">The sequence shown here is derived from an EMBL/GenBank/DDBJ whole genome shotgun (WGS) entry which is preliminary data.</text>
</comment>
<feature type="chain" id="PRO_5036293858" evidence="2">
    <location>
        <begin position="25"/>
        <end position="151"/>
    </location>
</feature>
<dbReference type="OrthoDB" id="7022158at2"/>
<evidence type="ECO:0000313" key="4">
    <source>
        <dbReference type="EMBL" id="MQT88001.1"/>
    </source>
</evidence>
<dbReference type="RefSeq" id="WP_048369242.1">
    <property type="nucleotide sequence ID" value="NZ_JYLD01000006.1"/>
</dbReference>
<evidence type="ECO:0000256" key="1">
    <source>
        <dbReference type="SAM" id="MobiDB-lite"/>
    </source>
</evidence>
<dbReference type="Proteomes" id="UP000441404">
    <property type="component" value="Unassembled WGS sequence"/>
</dbReference>
<evidence type="ECO:0000256" key="2">
    <source>
        <dbReference type="SAM" id="SignalP"/>
    </source>
</evidence>
<evidence type="ECO:0000313" key="3">
    <source>
        <dbReference type="EMBL" id="MQT45696.1"/>
    </source>
</evidence>
<proteinExistence type="predicted"/>
<feature type="signal peptide" evidence="2">
    <location>
        <begin position="1"/>
        <end position="24"/>
    </location>
</feature>
<dbReference type="AlphaFoldDB" id="A0A0J6I404"/>
<gene>
    <name evidence="4" type="ORF">GHO39_02310</name>
    <name evidence="3" type="ORF">GHO40_02965</name>
</gene>
<protein>
    <submittedName>
        <fullName evidence="3">Uncharacterized protein</fullName>
    </submittedName>
</protein>
<keyword evidence="2" id="KW-0732">Signal</keyword>
<name>A0A0J6I404_9PSED</name>
<evidence type="ECO:0000313" key="5">
    <source>
        <dbReference type="Proteomes" id="UP000441404"/>
    </source>
</evidence>
<accession>A0A0J6I404</accession>
<dbReference type="EMBL" id="WIWI01000004">
    <property type="protein sequence ID" value="MQT88001.1"/>
    <property type="molecule type" value="Genomic_DNA"/>
</dbReference>
<evidence type="ECO:0000313" key="6">
    <source>
        <dbReference type="Proteomes" id="UP000489190"/>
    </source>
</evidence>
<feature type="region of interest" description="Disordered" evidence="1">
    <location>
        <begin position="91"/>
        <end position="112"/>
    </location>
</feature>
<dbReference type="EMBL" id="WIWJ01000004">
    <property type="protein sequence ID" value="MQT45696.1"/>
    <property type="molecule type" value="Genomic_DNA"/>
</dbReference>
<dbReference type="Proteomes" id="UP000489190">
    <property type="component" value="Unassembled WGS sequence"/>
</dbReference>
<reference evidence="5 6" key="1">
    <citation type="submission" date="2019-10" db="EMBL/GenBank/DDBJ databases">
        <title>Evaluation of single-gene subtyping targets for Pseudomonas.</title>
        <authorList>
            <person name="Reichler S.J."/>
            <person name="Orsi R.H."/>
            <person name="Wiedmann M."/>
            <person name="Martin N.H."/>
            <person name="Murphy S.I."/>
        </authorList>
    </citation>
    <scope>NUCLEOTIDE SEQUENCE [LARGE SCALE GENOMIC DNA]</scope>
    <source>
        <strain evidence="4 6">FSL R10-3254</strain>
        <strain evidence="3 5">FSL R10-3257</strain>
    </source>
</reference>
<sequence length="151" mass="16267">MFNSTSSLKTLSVSFLLMASAAHADPHVAPGADWAKVVQAVLSVSSCQNRLVEADRAKCYKNNSAQACRDIPEGVQKENCIIEYSYNRVPQKTGMPSHPPLVTSPFKSDGQALNNTASVKATPQPVESAPDELDSTIKFLLHDQGQTPVVQ</sequence>